<dbReference type="RefSeq" id="WP_377286179.1">
    <property type="nucleotide sequence ID" value="NZ_JBHSBM010000011.1"/>
</dbReference>
<keyword evidence="9" id="KW-1185">Reference proteome</keyword>
<feature type="transmembrane region" description="Helical" evidence="7">
    <location>
        <begin position="221"/>
        <end position="243"/>
    </location>
</feature>
<sequence>MTRVSADVPAGPAPEEPAAGGAGAPRSSPLRKLVRVAFLVVALGFGTWAVASQWDEVRAGFALLSWPALLLSLVAVVAALGGGMMTWRALLADLGSPLPLRPAAKVFFVGQLGKYIPGSVWPVLAQMEMGRALGVPRTRSAAAFFLTMPVQLGSGLLVSAVTLLAALPGSAAPYAWVFLLVPVLAVAFEPRVVNAVIGFGLRRLGRLPLERPLTRRGMLTALGWAVLGWSAYGLHLAAVLYELGPSGPSVAVFSIGAFALSWCLGIMTFVVPAGAGVREVAMVAVLAPVLDRGSAITAALCSRIVIVLGDLVCAGAAGLAARRRAVPGRGGSGPGEAAGEAAGEGGAAPGDGGAGPERGRPGGEAV</sequence>
<proteinExistence type="predicted"/>
<feature type="region of interest" description="Disordered" evidence="6">
    <location>
        <begin position="325"/>
        <end position="366"/>
    </location>
</feature>
<dbReference type="Pfam" id="PF03706">
    <property type="entry name" value="LPG_synthase_TM"/>
    <property type="match status" value="1"/>
</dbReference>
<dbReference type="InterPro" id="IPR022791">
    <property type="entry name" value="L-PG_synthase/AglD"/>
</dbReference>
<feature type="compositionally biased region" description="Gly residues" evidence="6">
    <location>
        <begin position="328"/>
        <end position="356"/>
    </location>
</feature>
<gene>
    <name evidence="8" type="ORF">ACFOWE_06940</name>
</gene>
<comment type="subcellular location">
    <subcellularLocation>
        <location evidence="1">Cell membrane</location>
        <topology evidence="1">Multi-pass membrane protein</topology>
    </subcellularLocation>
</comment>
<evidence type="ECO:0000256" key="3">
    <source>
        <dbReference type="ARBA" id="ARBA00022692"/>
    </source>
</evidence>
<keyword evidence="4 7" id="KW-1133">Transmembrane helix</keyword>
<comment type="caution">
    <text evidence="8">The sequence shown here is derived from an EMBL/GenBank/DDBJ whole genome shotgun (WGS) entry which is preliminary data.</text>
</comment>
<evidence type="ECO:0000313" key="8">
    <source>
        <dbReference type="EMBL" id="MFC4058024.1"/>
    </source>
</evidence>
<feature type="transmembrane region" description="Helical" evidence="7">
    <location>
        <begin position="63"/>
        <end position="85"/>
    </location>
</feature>
<evidence type="ECO:0000313" key="9">
    <source>
        <dbReference type="Proteomes" id="UP001595850"/>
    </source>
</evidence>
<organism evidence="8 9">
    <name type="scientific">Planomonospora corallina</name>
    <dbReference type="NCBI Taxonomy" id="1806052"/>
    <lineage>
        <taxon>Bacteria</taxon>
        <taxon>Bacillati</taxon>
        <taxon>Actinomycetota</taxon>
        <taxon>Actinomycetes</taxon>
        <taxon>Streptosporangiales</taxon>
        <taxon>Streptosporangiaceae</taxon>
        <taxon>Planomonospora</taxon>
    </lineage>
</organism>
<keyword evidence="2" id="KW-1003">Cell membrane</keyword>
<evidence type="ECO:0000256" key="5">
    <source>
        <dbReference type="ARBA" id="ARBA00023136"/>
    </source>
</evidence>
<feature type="transmembrane region" description="Helical" evidence="7">
    <location>
        <begin position="174"/>
        <end position="201"/>
    </location>
</feature>
<evidence type="ECO:0000256" key="7">
    <source>
        <dbReference type="SAM" id="Phobius"/>
    </source>
</evidence>
<evidence type="ECO:0000256" key="4">
    <source>
        <dbReference type="ARBA" id="ARBA00022989"/>
    </source>
</evidence>
<evidence type="ECO:0000256" key="6">
    <source>
        <dbReference type="SAM" id="MobiDB-lite"/>
    </source>
</evidence>
<reference evidence="9" key="1">
    <citation type="journal article" date="2019" name="Int. J. Syst. Evol. Microbiol.">
        <title>The Global Catalogue of Microorganisms (GCM) 10K type strain sequencing project: providing services to taxonomists for standard genome sequencing and annotation.</title>
        <authorList>
            <consortium name="The Broad Institute Genomics Platform"/>
            <consortium name="The Broad Institute Genome Sequencing Center for Infectious Disease"/>
            <person name="Wu L."/>
            <person name="Ma J."/>
        </authorList>
    </citation>
    <scope>NUCLEOTIDE SEQUENCE [LARGE SCALE GENOMIC DNA]</scope>
    <source>
        <strain evidence="9">TBRC 4489</strain>
    </source>
</reference>
<protein>
    <submittedName>
        <fullName evidence="8">Lysylphosphatidylglycerol synthase domain-containing protein</fullName>
    </submittedName>
</protein>
<keyword evidence="3 7" id="KW-0812">Transmembrane</keyword>
<feature type="transmembrane region" description="Helical" evidence="7">
    <location>
        <begin position="33"/>
        <end position="51"/>
    </location>
</feature>
<feature type="region of interest" description="Disordered" evidence="6">
    <location>
        <begin position="1"/>
        <end position="27"/>
    </location>
</feature>
<name>A0ABV8I1V8_9ACTN</name>
<dbReference type="Proteomes" id="UP001595850">
    <property type="component" value="Unassembled WGS sequence"/>
</dbReference>
<accession>A0ABV8I1V8</accession>
<evidence type="ECO:0000256" key="2">
    <source>
        <dbReference type="ARBA" id="ARBA00022475"/>
    </source>
</evidence>
<feature type="transmembrane region" description="Helical" evidence="7">
    <location>
        <begin position="144"/>
        <end position="167"/>
    </location>
</feature>
<feature type="compositionally biased region" description="Basic and acidic residues" evidence="6">
    <location>
        <begin position="357"/>
        <end position="366"/>
    </location>
</feature>
<keyword evidence="5 7" id="KW-0472">Membrane</keyword>
<evidence type="ECO:0000256" key="1">
    <source>
        <dbReference type="ARBA" id="ARBA00004651"/>
    </source>
</evidence>
<dbReference type="EMBL" id="JBHSBM010000011">
    <property type="protein sequence ID" value="MFC4058024.1"/>
    <property type="molecule type" value="Genomic_DNA"/>
</dbReference>
<feature type="transmembrane region" description="Helical" evidence="7">
    <location>
        <begin position="250"/>
        <end position="275"/>
    </location>
</feature>